<gene>
    <name evidence="15" type="ORF">BATDEDRAFT_7426</name>
</gene>
<protein>
    <recommendedName>
        <fullName evidence="11">Homeobox protein siamois</fullName>
    </recommendedName>
</protein>
<feature type="non-terminal residue" evidence="15">
    <location>
        <position position="60"/>
    </location>
</feature>
<dbReference type="InterPro" id="IPR009057">
    <property type="entry name" value="Homeodomain-like_sf"/>
</dbReference>
<dbReference type="HOGENOM" id="CLU_049543_12_4_1"/>
<dbReference type="EMBL" id="GL882886">
    <property type="protein sequence ID" value="EGF79602.1"/>
    <property type="molecule type" value="Genomic_DNA"/>
</dbReference>
<dbReference type="GeneID" id="18241650"/>
<dbReference type="PANTHER" id="PTHR24324:SF5">
    <property type="entry name" value="HEMATOPOIETICALLY-EXPRESSED HOMEOBOX PROTEIN HHEX"/>
    <property type="match status" value="1"/>
</dbReference>
<dbReference type="FunFam" id="1.10.10.60:FF:000499">
    <property type="entry name" value="Siamois homeodomain 1"/>
    <property type="match status" value="1"/>
</dbReference>
<dbReference type="InterPro" id="IPR051000">
    <property type="entry name" value="Homeobox_DNA-bind_prot"/>
</dbReference>
<proteinExistence type="predicted"/>
<dbReference type="CDD" id="cd00086">
    <property type="entry name" value="homeodomain"/>
    <property type="match status" value="1"/>
</dbReference>
<keyword evidence="16" id="KW-1185">Reference proteome</keyword>
<dbReference type="Pfam" id="PF00046">
    <property type="entry name" value="Homeodomain"/>
    <property type="match status" value="1"/>
</dbReference>
<evidence type="ECO:0000256" key="7">
    <source>
        <dbReference type="ARBA" id="ARBA00023155"/>
    </source>
</evidence>
<keyword evidence="6 12" id="KW-0238">DNA-binding</keyword>
<organism evidence="15 16">
    <name type="scientific">Batrachochytrium dendrobatidis (strain JAM81 / FGSC 10211)</name>
    <name type="common">Frog chytrid fungus</name>
    <dbReference type="NCBI Taxonomy" id="684364"/>
    <lineage>
        <taxon>Eukaryota</taxon>
        <taxon>Fungi</taxon>
        <taxon>Fungi incertae sedis</taxon>
        <taxon>Chytridiomycota</taxon>
        <taxon>Chytridiomycota incertae sedis</taxon>
        <taxon>Chytridiomycetes</taxon>
        <taxon>Rhizophydiales</taxon>
        <taxon>Rhizophydiales incertae sedis</taxon>
        <taxon>Batrachochytrium</taxon>
    </lineage>
</organism>
<dbReference type="SUPFAM" id="SSF46689">
    <property type="entry name" value="Homeodomain-like"/>
    <property type="match status" value="1"/>
</dbReference>
<evidence type="ECO:0000256" key="8">
    <source>
        <dbReference type="ARBA" id="ARBA00023159"/>
    </source>
</evidence>
<evidence type="ECO:0000259" key="14">
    <source>
        <dbReference type="PROSITE" id="PS50071"/>
    </source>
</evidence>
<dbReference type="PROSITE" id="PS50071">
    <property type="entry name" value="HOMEOBOX_2"/>
    <property type="match status" value="1"/>
</dbReference>
<dbReference type="OMA" id="QIDMTER"/>
<keyword evidence="2" id="KW-0217">Developmental protein</keyword>
<dbReference type="SMART" id="SM00389">
    <property type="entry name" value="HOX"/>
    <property type="match status" value="1"/>
</dbReference>
<keyword evidence="9" id="KW-0804">Transcription</keyword>
<evidence type="ECO:0000313" key="16">
    <source>
        <dbReference type="Proteomes" id="UP000007241"/>
    </source>
</evidence>
<evidence type="ECO:0000256" key="12">
    <source>
        <dbReference type="PROSITE-ProRule" id="PRU00108"/>
    </source>
</evidence>
<evidence type="ECO:0000256" key="3">
    <source>
        <dbReference type="ARBA" id="ARBA00022782"/>
    </source>
</evidence>
<keyword evidence="8" id="KW-0010">Activator</keyword>
<evidence type="ECO:0000256" key="11">
    <source>
        <dbReference type="ARBA" id="ARBA00072613"/>
    </source>
</evidence>
<dbReference type="STRING" id="684364.F4P6F9"/>
<dbReference type="InParanoid" id="F4P6F9"/>
<evidence type="ECO:0000256" key="9">
    <source>
        <dbReference type="ARBA" id="ARBA00023163"/>
    </source>
</evidence>
<feature type="non-terminal residue" evidence="15">
    <location>
        <position position="1"/>
    </location>
</feature>
<dbReference type="PANTHER" id="PTHR24324">
    <property type="entry name" value="HOMEOBOX PROTEIN HHEX"/>
    <property type="match status" value="1"/>
</dbReference>
<evidence type="ECO:0000256" key="1">
    <source>
        <dbReference type="ARBA" id="ARBA00004123"/>
    </source>
</evidence>
<dbReference type="GO" id="GO:0030154">
    <property type="term" value="P:cell differentiation"/>
    <property type="evidence" value="ECO:0007669"/>
    <property type="project" value="UniProtKB-KW"/>
</dbReference>
<keyword evidence="7 12" id="KW-0371">Homeobox</keyword>
<dbReference type="RefSeq" id="XP_006679776.1">
    <property type="nucleotide sequence ID" value="XM_006679713.1"/>
</dbReference>
<name>F4P6F9_BATDJ</name>
<accession>F4P6F9</accession>
<keyword evidence="3" id="KW-0221">Differentiation</keyword>
<sequence>RNQSKPKRFRATKDQSHFLLNAFSTDPSPDSATRSLIAATIGMPVRTIQVWFQNRRSKMR</sequence>
<keyword evidence="5" id="KW-0805">Transcription regulation</keyword>
<evidence type="ECO:0000256" key="4">
    <source>
        <dbReference type="ARBA" id="ARBA00022902"/>
    </source>
</evidence>
<evidence type="ECO:0000313" key="15">
    <source>
        <dbReference type="EMBL" id="EGF79602.1"/>
    </source>
</evidence>
<dbReference type="InterPro" id="IPR001356">
    <property type="entry name" value="HD"/>
</dbReference>
<dbReference type="AlphaFoldDB" id="F4P6F9"/>
<dbReference type="Gene3D" id="1.10.10.60">
    <property type="entry name" value="Homeodomain-like"/>
    <property type="match status" value="1"/>
</dbReference>
<dbReference type="GO" id="GO:0005634">
    <property type="term" value="C:nucleus"/>
    <property type="evidence" value="ECO:0007669"/>
    <property type="project" value="UniProtKB-SubCell"/>
</dbReference>
<evidence type="ECO:0000256" key="13">
    <source>
        <dbReference type="RuleBase" id="RU000682"/>
    </source>
</evidence>
<feature type="domain" description="Homeobox" evidence="14">
    <location>
        <begin position="2"/>
        <end position="60"/>
    </location>
</feature>
<evidence type="ECO:0000256" key="2">
    <source>
        <dbReference type="ARBA" id="ARBA00022473"/>
    </source>
</evidence>
<dbReference type="InterPro" id="IPR017970">
    <property type="entry name" value="Homeobox_CS"/>
</dbReference>
<comment type="subcellular location">
    <subcellularLocation>
        <location evidence="1 12 13">Nucleus</location>
    </subcellularLocation>
</comment>
<evidence type="ECO:0000256" key="5">
    <source>
        <dbReference type="ARBA" id="ARBA00023015"/>
    </source>
</evidence>
<dbReference type="OrthoDB" id="6159439at2759"/>
<keyword evidence="4" id="KW-0524">Neurogenesis</keyword>
<evidence type="ECO:0000256" key="10">
    <source>
        <dbReference type="ARBA" id="ARBA00023242"/>
    </source>
</evidence>
<dbReference type="PROSITE" id="PS00027">
    <property type="entry name" value="HOMEOBOX_1"/>
    <property type="match status" value="1"/>
</dbReference>
<dbReference type="GO" id="GO:0000981">
    <property type="term" value="F:DNA-binding transcription factor activity, RNA polymerase II-specific"/>
    <property type="evidence" value="ECO:0007669"/>
    <property type="project" value="InterPro"/>
</dbReference>
<evidence type="ECO:0000256" key="6">
    <source>
        <dbReference type="ARBA" id="ARBA00023125"/>
    </source>
</evidence>
<keyword evidence="10 12" id="KW-0539">Nucleus</keyword>
<dbReference type="Proteomes" id="UP000007241">
    <property type="component" value="Unassembled WGS sequence"/>
</dbReference>
<dbReference type="GO" id="GO:0000977">
    <property type="term" value="F:RNA polymerase II transcription regulatory region sequence-specific DNA binding"/>
    <property type="evidence" value="ECO:0007669"/>
    <property type="project" value="UniProtKB-ARBA"/>
</dbReference>
<reference evidence="15 16" key="1">
    <citation type="submission" date="2009-12" db="EMBL/GenBank/DDBJ databases">
        <title>The draft genome of Batrachochytrium dendrobatidis.</title>
        <authorList>
            <consortium name="US DOE Joint Genome Institute (JGI-PGF)"/>
            <person name="Kuo A."/>
            <person name="Salamov A."/>
            <person name="Schmutz J."/>
            <person name="Lucas S."/>
            <person name="Pitluck S."/>
            <person name="Rosenblum E."/>
            <person name="Stajich J."/>
            <person name="Eisen M."/>
            <person name="Grigoriev I.V."/>
        </authorList>
    </citation>
    <scope>NUCLEOTIDE SEQUENCE [LARGE SCALE GENOMIC DNA]</scope>
    <source>
        <strain evidence="16">JAM81 / FGSC 10211</strain>
    </source>
</reference>